<evidence type="ECO:0000313" key="2">
    <source>
        <dbReference type="Proteomes" id="UP000286862"/>
    </source>
</evidence>
<dbReference type="Proteomes" id="UP000286862">
    <property type="component" value="Unassembled WGS sequence"/>
</dbReference>
<dbReference type="AlphaFoldDB" id="A0A444J328"/>
<name>A0A444J328_9BACT</name>
<proteinExistence type="predicted"/>
<protein>
    <recommendedName>
        <fullName evidence="3">DDE domain-containing protein</fullName>
    </recommendedName>
</protein>
<accession>A0A444J328</accession>
<dbReference type="EMBL" id="MTKQ01000174">
    <property type="protein sequence ID" value="RWX47265.1"/>
    <property type="molecule type" value="Genomic_DNA"/>
</dbReference>
<reference evidence="1 2" key="1">
    <citation type="submission" date="2017-01" db="EMBL/GenBank/DDBJ databases">
        <title>The cable genome- insights into the physiology and evolution of filamentous bacteria capable of sulfide oxidation via long distance electron transfer.</title>
        <authorList>
            <person name="Schreiber L."/>
            <person name="Bjerg J.T."/>
            <person name="Boggild A."/>
            <person name="Van De Vossenberg J."/>
            <person name="Meysman F."/>
            <person name="Nielsen L.P."/>
            <person name="Schramm A."/>
            <person name="Kjeldsen K.U."/>
        </authorList>
    </citation>
    <scope>NUCLEOTIDE SEQUENCE [LARGE SCALE GENOMIC DNA]</scope>
    <source>
        <strain evidence="1">A2</strain>
    </source>
</reference>
<sequence>YQAPQSEHPDTTQNIENTDIHANHVEGFNAALRRMCSAFRRKTNTYAKKVERLQERLNVIWIIHNFVRVHYTTKEVPAVTLGVIEEGLTLEDVLRLRGVNS</sequence>
<evidence type="ECO:0000313" key="1">
    <source>
        <dbReference type="EMBL" id="RWX47265.1"/>
    </source>
</evidence>
<evidence type="ECO:0008006" key="3">
    <source>
        <dbReference type="Google" id="ProtNLM"/>
    </source>
</evidence>
<feature type="non-terminal residue" evidence="1">
    <location>
        <position position="1"/>
    </location>
</feature>
<gene>
    <name evidence="1" type="ORF">VT99_11742</name>
</gene>
<comment type="caution">
    <text evidence="1">The sequence shown here is derived from an EMBL/GenBank/DDBJ whole genome shotgun (WGS) entry which is preliminary data.</text>
</comment>
<organism evidence="1 2">
    <name type="scientific">Candidatus Electrothrix marina</name>
    <dbReference type="NCBI Taxonomy" id="1859130"/>
    <lineage>
        <taxon>Bacteria</taxon>
        <taxon>Pseudomonadati</taxon>
        <taxon>Thermodesulfobacteriota</taxon>
        <taxon>Desulfobulbia</taxon>
        <taxon>Desulfobulbales</taxon>
        <taxon>Desulfobulbaceae</taxon>
        <taxon>Candidatus Electrothrix</taxon>
    </lineage>
</organism>